<dbReference type="InterPro" id="IPR023780">
    <property type="entry name" value="Chromo_domain"/>
</dbReference>
<name>A0A9D4TUD0_CHLVU</name>
<feature type="region of interest" description="Disordered" evidence="3">
    <location>
        <begin position="74"/>
        <end position="160"/>
    </location>
</feature>
<reference evidence="5" key="2">
    <citation type="submission" date="2020-11" db="EMBL/GenBank/DDBJ databases">
        <authorList>
            <person name="Cecchin M."/>
            <person name="Marcolungo L."/>
            <person name="Rossato M."/>
            <person name="Girolomoni L."/>
            <person name="Cosentino E."/>
            <person name="Cuine S."/>
            <person name="Li-Beisson Y."/>
            <person name="Delledonne M."/>
            <person name="Ballottari M."/>
        </authorList>
    </citation>
    <scope>NUCLEOTIDE SEQUENCE</scope>
    <source>
        <strain evidence="5">211/11P</strain>
        <tissue evidence="5">Whole cell</tissue>
    </source>
</reference>
<dbReference type="InterPro" id="IPR000953">
    <property type="entry name" value="Chromo/chromo_shadow_dom"/>
</dbReference>
<feature type="compositionally biased region" description="Low complexity" evidence="3">
    <location>
        <begin position="106"/>
        <end position="117"/>
    </location>
</feature>
<evidence type="ECO:0000313" key="6">
    <source>
        <dbReference type="Proteomes" id="UP001055712"/>
    </source>
</evidence>
<dbReference type="EMBL" id="SIDB01000003">
    <property type="protein sequence ID" value="KAI3434825.1"/>
    <property type="molecule type" value="Genomic_DNA"/>
</dbReference>
<dbReference type="OrthoDB" id="1918685at2759"/>
<keyword evidence="2" id="KW-0539">Nucleus</keyword>
<dbReference type="PANTHER" id="PTHR22812">
    <property type="entry name" value="CHROMOBOX PROTEIN"/>
    <property type="match status" value="1"/>
</dbReference>
<keyword evidence="6" id="KW-1185">Reference proteome</keyword>
<comment type="subcellular location">
    <subcellularLocation>
        <location evidence="1">Nucleus</location>
    </subcellularLocation>
</comment>
<dbReference type="PROSITE" id="PS50013">
    <property type="entry name" value="CHROMO_2"/>
    <property type="match status" value="1"/>
</dbReference>
<protein>
    <recommendedName>
        <fullName evidence="4">Chromo domain-containing protein</fullName>
    </recommendedName>
</protein>
<reference evidence="5" key="1">
    <citation type="journal article" date="2019" name="Plant J.">
        <title>Chlorella vulgaris genome assembly and annotation reveals the molecular basis for metabolic acclimation to high light conditions.</title>
        <authorList>
            <person name="Cecchin M."/>
            <person name="Marcolungo L."/>
            <person name="Rossato M."/>
            <person name="Girolomoni L."/>
            <person name="Cosentino E."/>
            <person name="Cuine S."/>
            <person name="Li-Beisson Y."/>
            <person name="Delledonne M."/>
            <person name="Ballottari M."/>
        </authorList>
    </citation>
    <scope>NUCLEOTIDE SEQUENCE</scope>
    <source>
        <strain evidence="5">211/11P</strain>
    </source>
</reference>
<sequence length="160" mass="17549">MHPLWFERGKDGAAVEVYAVDSLLDRKVESGSISYYVKWLGFDDERYHTWEPIQSLLQGGAEVQRKVRDWEASVAQEAASRPHTQPAAAAQSSRRQRSTLPPQQHNTNSTAAARASAPVGCGTAAGVTAPASSRHQAGPASTPLELRYNTRARTRRDQHS</sequence>
<gene>
    <name evidence="5" type="ORF">D9Q98_002881</name>
</gene>
<dbReference type="AlphaFoldDB" id="A0A9D4TUD0"/>
<dbReference type="InterPro" id="IPR023779">
    <property type="entry name" value="Chromodomain_CS"/>
</dbReference>
<dbReference type="GO" id="GO:0005634">
    <property type="term" value="C:nucleus"/>
    <property type="evidence" value="ECO:0007669"/>
    <property type="project" value="UniProtKB-SubCell"/>
</dbReference>
<accession>A0A9D4TUD0</accession>
<feature type="domain" description="Chromo" evidence="4">
    <location>
        <begin position="18"/>
        <end position="56"/>
    </location>
</feature>
<dbReference type="SUPFAM" id="SSF54160">
    <property type="entry name" value="Chromo domain-like"/>
    <property type="match status" value="1"/>
</dbReference>
<dbReference type="SMART" id="SM00298">
    <property type="entry name" value="CHROMO"/>
    <property type="match status" value="1"/>
</dbReference>
<dbReference type="InterPro" id="IPR016197">
    <property type="entry name" value="Chromo-like_dom_sf"/>
</dbReference>
<proteinExistence type="predicted"/>
<dbReference type="Pfam" id="PF00385">
    <property type="entry name" value="Chromo"/>
    <property type="match status" value="1"/>
</dbReference>
<comment type="caution">
    <text evidence="5">The sequence shown here is derived from an EMBL/GenBank/DDBJ whole genome shotgun (WGS) entry which is preliminary data.</text>
</comment>
<evidence type="ECO:0000256" key="3">
    <source>
        <dbReference type="SAM" id="MobiDB-lite"/>
    </source>
</evidence>
<dbReference type="Proteomes" id="UP001055712">
    <property type="component" value="Unassembled WGS sequence"/>
</dbReference>
<organism evidence="5 6">
    <name type="scientific">Chlorella vulgaris</name>
    <name type="common">Green alga</name>
    <dbReference type="NCBI Taxonomy" id="3077"/>
    <lineage>
        <taxon>Eukaryota</taxon>
        <taxon>Viridiplantae</taxon>
        <taxon>Chlorophyta</taxon>
        <taxon>core chlorophytes</taxon>
        <taxon>Trebouxiophyceae</taxon>
        <taxon>Chlorellales</taxon>
        <taxon>Chlorellaceae</taxon>
        <taxon>Chlorella clade</taxon>
        <taxon>Chlorella</taxon>
    </lineage>
</organism>
<evidence type="ECO:0000256" key="2">
    <source>
        <dbReference type="ARBA" id="ARBA00023242"/>
    </source>
</evidence>
<evidence type="ECO:0000259" key="4">
    <source>
        <dbReference type="PROSITE" id="PS50013"/>
    </source>
</evidence>
<dbReference type="InterPro" id="IPR051219">
    <property type="entry name" value="Heterochromatin_chromo-domain"/>
</dbReference>
<evidence type="ECO:0000256" key="1">
    <source>
        <dbReference type="ARBA" id="ARBA00004123"/>
    </source>
</evidence>
<dbReference type="PROSITE" id="PS00598">
    <property type="entry name" value="CHROMO_1"/>
    <property type="match status" value="1"/>
</dbReference>
<evidence type="ECO:0000313" key="5">
    <source>
        <dbReference type="EMBL" id="KAI3434825.1"/>
    </source>
</evidence>
<dbReference type="Gene3D" id="2.40.50.40">
    <property type="match status" value="1"/>
</dbReference>